<evidence type="ECO:0000313" key="8">
    <source>
        <dbReference type="Proteomes" id="UP001268542"/>
    </source>
</evidence>
<evidence type="ECO:0000256" key="3">
    <source>
        <dbReference type="ARBA" id="ARBA00022989"/>
    </source>
</evidence>
<dbReference type="Gene3D" id="1.20.1420.30">
    <property type="entry name" value="NCX, central ion-binding region"/>
    <property type="match status" value="2"/>
</dbReference>
<evidence type="ECO:0000259" key="6">
    <source>
        <dbReference type="Pfam" id="PF01699"/>
    </source>
</evidence>
<proteinExistence type="predicted"/>
<feature type="transmembrane region" description="Helical" evidence="5">
    <location>
        <begin position="196"/>
        <end position="215"/>
    </location>
</feature>
<feature type="domain" description="Sodium/calcium exchanger membrane region" evidence="6">
    <location>
        <begin position="197"/>
        <end position="344"/>
    </location>
</feature>
<dbReference type="InterPro" id="IPR044880">
    <property type="entry name" value="NCX_ion-bd_dom_sf"/>
</dbReference>
<dbReference type="Proteomes" id="UP001268542">
    <property type="component" value="Unassembled WGS sequence"/>
</dbReference>
<feature type="transmembrane region" description="Helical" evidence="5">
    <location>
        <begin position="142"/>
        <end position="162"/>
    </location>
</feature>
<feature type="transmembrane region" description="Helical" evidence="5">
    <location>
        <begin position="256"/>
        <end position="277"/>
    </location>
</feature>
<feature type="transmembrane region" description="Helical" evidence="5">
    <location>
        <begin position="79"/>
        <end position="102"/>
    </location>
</feature>
<sequence>MDALFDATGSPGLAAAVVFVVGAAVTVLGSIRLATLGDVLADRTGWGEALFGAVFFGVMTSMSGIVMTAATAADGRADLAYSNAVGGIAAQTVAIAVADLAYRRSNLEHAAASVENLMFGCLLIALLSLALLATFAPEATLLGLHPISGVMVVVYLGGLHLIRRRARTPMWTPVDTPETIIDQPEADDAPQTTAQLWAQFVAVGAVVVVAGWAIAEAAGVIVDVTGLGAGFVGIVLMGVVNAIPETVTTIAAVRRGATTLAVAAILGGNSLDALNLAVGDAFYGGGSIYHAASDGQLFVTVASLFMTAVLLGGLLVRQRTGPGRVGFEGVGLAVAYAGVVAVQVL</sequence>
<gene>
    <name evidence="7" type="ORF">RDV89_02345</name>
</gene>
<accession>A0ABU3PSM5</accession>
<feature type="transmembrane region" description="Helical" evidence="5">
    <location>
        <begin position="325"/>
        <end position="344"/>
    </location>
</feature>
<evidence type="ECO:0000256" key="4">
    <source>
        <dbReference type="ARBA" id="ARBA00023136"/>
    </source>
</evidence>
<keyword evidence="4 5" id="KW-0472">Membrane</keyword>
<dbReference type="RefSeq" id="WP_315730958.1">
    <property type="nucleotide sequence ID" value="NZ_JAVYII010000001.1"/>
</dbReference>
<keyword evidence="3 5" id="KW-1133">Transmembrane helix</keyword>
<comment type="caution">
    <text evidence="7">The sequence shown here is derived from an EMBL/GenBank/DDBJ whole genome shotgun (WGS) entry which is preliminary data.</text>
</comment>
<dbReference type="EMBL" id="JAVYII010000001">
    <property type="protein sequence ID" value="MDT9591891.1"/>
    <property type="molecule type" value="Genomic_DNA"/>
</dbReference>
<feature type="transmembrane region" description="Helical" evidence="5">
    <location>
        <begin position="114"/>
        <end position="136"/>
    </location>
</feature>
<evidence type="ECO:0000256" key="5">
    <source>
        <dbReference type="SAM" id="Phobius"/>
    </source>
</evidence>
<keyword evidence="8" id="KW-1185">Reference proteome</keyword>
<feature type="transmembrane region" description="Helical" evidence="5">
    <location>
        <begin position="49"/>
        <end position="73"/>
    </location>
</feature>
<dbReference type="Pfam" id="PF01699">
    <property type="entry name" value="Na_Ca_ex"/>
    <property type="match status" value="2"/>
</dbReference>
<evidence type="ECO:0000256" key="2">
    <source>
        <dbReference type="ARBA" id="ARBA00022692"/>
    </source>
</evidence>
<comment type="subcellular location">
    <subcellularLocation>
        <location evidence="1">Membrane</location>
        <topology evidence="1">Multi-pass membrane protein</topology>
    </subcellularLocation>
</comment>
<dbReference type="InterPro" id="IPR004837">
    <property type="entry name" value="NaCa_Exmemb"/>
</dbReference>
<name>A0ABU3PSM5_9ACTN</name>
<evidence type="ECO:0000313" key="7">
    <source>
        <dbReference type="EMBL" id="MDT9591891.1"/>
    </source>
</evidence>
<keyword evidence="2 5" id="KW-0812">Transmembrane</keyword>
<protein>
    <recommendedName>
        <fullName evidence="6">Sodium/calcium exchanger membrane region domain-containing protein</fullName>
    </recommendedName>
</protein>
<feature type="domain" description="Sodium/calcium exchanger membrane region" evidence="6">
    <location>
        <begin position="15"/>
        <end position="154"/>
    </location>
</feature>
<feature type="transmembrane region" description="Helical" evidence="5">
    <location>
        <begin position="12"/>
        <end position="37"/>
    </location>
</feature>
<feature type="transmembrane region" description="Helical" evidence="5">
    <location>
        <begin position="297"/>
        <end position="316"/>
    </location>
</feature>
<reference evidence="7 8" key="1">
    <citation type="submission" date="2023-08" db="EMBL/GenBank/DDBJ databases">
        <title>Nocardioides seae sp. nov., a bacterium isolated from a soil.</title>
        <authorList>
            <person name="Wang X."/>
        </authorList>
    </citation>
    <scope>NUCLEOTIDE SEQUENCE [LARGE SCALE GENOMIC DNA]</scope>
    <source>
        <strain evidence="7 8">YZH12</strain>
    </source>
</reference>
<evidence type="ECO:0000256" key="1">
    <source>
        <dbReference type="ARBA" id="ARBA00004141"/>
    </source>
</evidence>
<organism evidence="7 8">
    <name type="scientific">Nocardioides imazamoxiresistens</name>
    <dbReference type="NCBI Taxonomy" id="3231893"/>
    <lineage>
        <taxon>Bacteria</taxon>
        <taxon>Bacillati</taxon>
        <taxon>Actinomycetota</taxon>
        <taxon>Actinomycetes</taxon>
        <taxon>Propionibacteriales</taxon>
        <taxon>Nocardioidaceae</taxon>
        <taxon>Nocardioides</taxon>
    </lineage>
</organism>
<feature type="transmembrane region" description="Helical" evidence="5">
    <location>
        <begin position="221"/>
        <end position="244"/>
    </location>
</feature>